<proteinExistence type="predicted"/>
<gene>
    <name evidence="4" type="ORF">COCSUDRAFT_67615</name>
</gene>
<dbReference type="PROSITE" id="PS50020">
    <property type="entry name" value="WW_DOMAIN_2"/>
    <property type="match status" value="1"/>
</dbReference>
<name>I0YNA0_COCSC</name>
<dbReference type="PROSITE" id="PS01159">
    <property type="entry name" value="WW_DOMAIN_1"/>
    <property type="match status" value="1"/>
</dbReference>
<dbReference type="Gene3D" id="2.20.70.10">
    <property type="match status" value="1"/>
</dbReference>
<dbReference type="SUPFAM" id="SSF51045">
    <property type="entry name" value="WW domain"/>
    <property type="match status" value="1"/>
</dbReference>
<dbReference type="Proteomes" id="UP000007264">
    <property type="component" value="Unassembled WGS sequence"/>
</dbReference>
<dbReference type="EMBL" id="AGSI01000017">
    <property type="protein sequence ID" value="EIE19869.1"/>
    <property type="molecule type" value="Genomic_DNA"/>
</dbReference>
<evidence type="ECO:0000259" key="3">
    <source>
        <dbReference type="PROSITE" id="PS50020"/>
    </source>
</evidence>
<dbReference type="AlphaFoldDB" id="I0YNA0"/>
<sequence>MAQVLYPGDCELSPPNLLVVNSDPDHGYGPEHHQIPYVEGIVRSADAKQRLVLVDPPHGLLDLGRQQAALEFLEPLLQEFLAGVAAADEAEPSLGSSDQAPAALAPNEAPAAAKPDLAAAAAAAAAPDQPSPTMPTRAVLQAAGRADIVRAIRAAGGSLAVAQRLGLRSRRRPVGFWDSTDNLDEELSQFVAGQWVALQDEATGGTYYYNLVTARTQWDEPIRPHKARPARVDPTAACVALDDEGSFLVVEDEADRVMPSRTAMLSAARFDLHHAIQYYGGYRMVGEMLERPSAWPRFQSLREPRKLKFEIEAFVKEQGMPRGTMPAPATLADANRQDLFNAIRKAGGFHAVAERLGFKTQRRERAAMRDADVAAAALAEFLRQLPRSFLGRMPTHEQLRAAGRHDLRYALQVHGSEAMAQRGGFGIPRPGLFRSFEAPVSPAVLDATLADSSDAALGTDSAGADLATVPPPPPPPPPPASPPPPPLAVNSTARWRRSSLPNSTSNSSAPAPAPAPVVANSTAVSFSQLIAWAAIAPAPYGHAPSLAPGPKPAGEASSAPAQSTQIQDLIGAQPPAAAVSPGPTGGGGSGDPRTESHGAHSAPQTCQAQGLTGQCNECVCCCIPAGSGGFWRYVPSNGCGCSKVVSKPDIWIALALVGILLLPAVLWAAYLADALCISPYMPPAAQLLPAAGNPAAQNGH</sequence>
<feature type="region of interest" description="Disordered" evidence="1">
    <location>
        <begin position="574"/>
        <end position="603"/>
    </location>
</feature>
<dbReference type="CDD" id="cd00201">
    <property type="entry name" value="WW"/>
    <property type="match status" value="1"/>
</dbReference>
<feature type="compositionally biased region" description="Pro residues" evidence="1">
    <location>
        <begin position="469"/>
        <end position="487"/>
    </location>
</feature>
<comment type="caution">
    <text evidence="4">The sequence shown here is derived from an EMBL/GenBank/DDBJ whole genome shotgun (WGS) entry which is preliminary data.</text>
</comment>
<feature type="compositionally biased region" description="Low complexity" evidence="1">
    <location>
        <begin position="100"/>
        <end position="111"/>
    </location>
</feature>
<dbReference type="InterPro" id="IPR001202">
    <property type="entry name" value="WW_dom"/>
</dbReference>
<dbReference type="eggNOG" id="ENOG502S4CA">
    <property type="taxonomic scope" value="Eukaryota"/>
</dbReference>
<feature type="region of interest" description="Disordered" evidence="1">
    <location>
        <begin position="455"/>
        <end position="516"/>
    </location>
</feature>
<dbReference type="Pfam" id="PF00397">
    <property type="entry name" value="WW"/>
    <property type="match status" value="1"/>
</dbReference>
<feature type="transmembrane region" description="Helical" evidence="2">
    <location>
        <begin position="650"/>
        <end position="672"/>
    </location>
</feature>
<reference evidence="4 5" key="1">
    <citation type="journal article" date="2012" name="Genome Biol.">
        <title>The genome of the polar eukaryotic microalga coccomyxa subellipsoidea reveals traits of cold adaptation.</title>
        <authorList>
            <person name="Blanc G."/>
            <person name="Agarkova I."/>
            <person name="Grimwood J."/>
            <person name="Kuo A."/>
            <person name="Brueggeman A."/>
            <person name="Dunigan D."/>
            <person name="Gurnon J."/>
            <person name="Ladunga I."/>
            <person name="Lindquist E."/>
            <person name="Lucas S."/>
            <person name="Pangilinan J."/>
            <person name="Proschold T."/>
            <person name="Salamov A."/>
            <person name="Schmutz J."/>
            <person name="Weeks D."/>
            <person name="Yamada T."/>
            <person name="Claverie J.M."/>
            <person name="Grigoriev I."/>
            <person name="Van Etten J."/>
            <person name="Lomsadze A."/>
            <person name="Borodovsky M."/>
        </authorList>
    </citation>
    <scope>NUCLEOTIDE SEQUENCE [LARGE SCALE GENOMIC DNA]</scope>
    <source>
        <strain evidence="4 5">C-169</strain>
    </source>
</reference>
<feature type="domain" description="WW" evidence="3">
    <location>
        <begin position="189"/>
        <end position="223"/>
    </location>
</feature>
<evidence type="ECO:0000313" key="4">
    <source>
        <dbReference type="EMBL" id="EIE19869.1"/>
    </source>
</evidence>
<dbReference type="OrthoDB" id="2779at2759"/>
<evidence type="ECO:0000313" key="5">
    <source>
        <dbReference type="Proteomes" id="UP000007264"/>
    </source>
</evidence>
<protein>
    <recommendedName>
        <fullName evidence="3">WW domain-containing protein</fullName>
    </recommendedName>
</protein>
<dbReference type="InterPro" id="IPR036020">
    <property type="entry name" value="WW_dom_sf"/>
</dbReference>
<evidence type="ECO:0000256" key="2">
    <source>
        <dbReference type="SAM" id="Phobius"/>
    </source>
</evidence>
<keyword evidence="2" id="KW-1133">Transmembrane helix</keyword>
<keyword evidence="2" id="KW-0472">Membrane</keyword>
<dbReference type="STRING" id="574566.I0YNA0"/>
<dbReference type="SMART" id="SM00456">
    <property type="entry name" value="WW"/>
    <property type="match status" value="1"/>
</dbReference>
<feature type="region of interest" description="Disordered" evidence="1">
    <location>
        <begin position="92"/>
        <end position="111"/>
    </location>
</feature>
<accession>I0YNA0</accession>
<evidence type="ECO:0000256" key="1">
    <source>
        <dbReference type="SAM" id="MobiDB-lite"/>
    </source>
</evidence>
<keyword evidence="2" id="KW-0812">Transmembrane</keyword>
<dbReference type="RefSeq" id="XP_005644413.1">
    <property type="nucleotide sequence ID" value="XM_005644356.1"/>
</dbReference>
<feature type="compositionally biased region" description="Low complexity" evidence="1">
    <location>
        <begin position="501"/>
        <end position="516"/>
    </location>
</feature>
<organism evidence="4 5">
    <name type="scientific">Coccomyxa subellipsoidea (strain C-169)</name>
    <name type="common">Green microalga</name>
    <dbReference type="NCBI Taxonomy" id="574566"/>
    <lineage>
        <taxon>Eukaryota</taxon>
        <taxon>Viridiplantae</taxon>
        <taxon>Chlorophyta</taxon>
        <taxon>core chlorophytes</taxon>
        <taxon>Trebouxiophyceae</taxon>
        <taxon>Trebouxiophyceae incertae sedis</taxon>
        <taxon>Coccomyxaceae</taxon>
        <taxon>Coccomyxa</taxon>
        <taxon>Coccomyxa subellipsoidea</taxon>
    </lineage>
</organism>
<dbReference type="GeneID" id="17037843"/>
<feature type="region of interest" description="Disordered" evidence="1">
    <location>
        <begin position="546"/>
        <end position="565"/>
    </location>
</feature>
<dbReference type="KEGG" id="csl:COCSUDRAFT_67615"/>
<keyword evidence="5" id="KW-1185">Reference proteome</keyword>